<dbReference type="GO" id="GO:0004252">
    <property type="term" value="F:serine-type endopeptidase activity"/>
    <property type="evidence" value="ECO:0007669"/>
    <property type="project" value="UniProtKB-EC"/>
</dbReference>
<evidence type="ECO:0000256" key="2">
    <source>
        <dbReference type="ARBA" id="ARBA00011897"/>
    </source>
</evidence>
<dbReference type="Proteomes" id="UP000031473">
    <property type="component" value="Unassembled WGS sequence"/>
</dbReference>
<accession>A0A0C1D9A2</accession>
<evidence type="ECO:0000313" key="9">
    <source>
        <dbReference type="EMBL" id="KIA90445.1"/>
    </source>
</evidence>
<keyword evidence="5" id="KW-0720">Serine protease</keyword>
<dbReference type="GO" id="GO:0006508">
    <property type="term" value="P:proteolysis"/>
    <property type="evidence" value="ECO:0007669"/>
    <property type="project" value="UniProtKB-KW"/>
</dbReference>
<dbReference type="Gene3D" id="3.40.50.1820">
    <property type="entry name" value="alpha/beta hydrolase"/>
    <property type="match status" value="1"/>
</dbReference>
<dbReference type="GO" id="GO:0005829">
    <property type="term" value="C:cytosol"/>
    <property type="evidence" value="ECO:0007669"/>
    <property type="project" value="TreeGrafter"/>
</dbReference>
<evidence type="ECO:0000256" key="4">
    <source>
        <dbReference type="ARBA" id="ARBA00022801"/>
    </source>
</evidence>
<evidence type="ECO:0000256" key="3">
    <source>
        <dbReference type="ARBA" id="ARBA00022670"/>
    </source>
</evidence>
<evidence type="ECO:0000313" key="10">
    <source>
        <dbReference type="Proteomes" id="UP000031473"/>
    </source>
</evidence>
<dbReference type="InterPro" id="IPR029058">
    <property type="entry name" value="AB_hydrolase_fold"/>
</dbReference>
<dbReference type="SUPFAM" id="SSF53474">
    <property type="entry name" value="alpha/beta-Hydrolases"/>
    <property type="match status" value="1"/>
</dbReference>
<dbReference type="Gene3D" id="2.130.10.120">
    <property type="entry name" value="Prolyl oligopeptidase, N-terminal domain"/>
    <property type="match status" value="1"/>
</dbReference>
<dbReference type="InterPro" id="IPR023302">
    <property type="entry name" value="Pept_S9A_N"/>
</dbReference>
<dbReference type="InterPro" id="IPR001375">
    <property type="entry name" value="Peptidase_S9_cat"/>
</dbReference>
<dbReference type="GO" id="GO:0070012">
    <property type="term" value="F:oligopeptidase activity"/>
    <property type="evidence" value="ECO:0007669"/>
    <property type="project" value="TreeGrafter"/>
</dbReference>
<dbReference type="InterPro" id="IPR051167">
    <property type="entry name" value="Prolyl_oligopep/macrocyclase"/>
</dbReference>
<comment type="caution">
    <text evidence="9">The sequence shown here is derived from an EMBL/GenBank/DDBJ whole genome shotgun (WGS) entry which is preliminary data.</text>
</comment>
<name>A0A0C1D9A2_9FLAO</name>
<dbReference type="InterPro" id="IPR002470">
    <property type="entry name" value="Peptidase_S9A"/>
</dbReference>
<gene>
    <name evidence="9" type="ORF">OA86_00650</name>
</gene>
<proteinExistence type="predicted"/>
<protein>
    <recommendedName>
        <fullName evidence="2">prolyl oligopeptidase</fullName>
        <ecNumber evidence="2">3.4.21.26</ecNumber>
    </recommendedName>
</protein>
<dbReference type="Pfam" id="PF02897">
    <property type="entry name" value="Peptidase_S9_N"/>
    <property type="match status" value="1"/>
</dbReference>
<dbReference type="EMBL" id="JSYL01000001">
    <property type="protein sequence ID" value="KIA90445.1"/>
    <property type="molecule type" value="Genomic_DNA"/>
</dbReference>
<keyword evidence="3 9" id="KW-0645">Protease</keyword>
<evidence type="ECO:0000259" key="7">
    <source>
        <dbReference type="Pfam" id="PF00326"/>
    </source>
</evidence>
<dbReference type="RefSeq" id="WP_039347302.1">
    <property type="nucleotide sequence ID" value="NZ_FOLA01000001.1"/>
</dbReference>
<reference evidence="9 10" key="1">
    <citation type="submission" date="2014-10" db="EMBL/GenBank/DDBJ databases">
        <title>Kaistella jeonii genome.</title>
        <authorList>
            <person name="Clayton J.T."/>
            <person name="Newman J.D."/>
        </authorList>
    </citation>
    <scope>NUCLEOTIDE SEQUENCE [LARGE SCALE GENOMIC DNA]</scope>
    <source>
        <strain evidence="9 10">DSM 17048</strain>
    </source>
</reference>
<sequence>MKKLILLASLAFYGAHLNAQLKYPETPKIVVTENLWGTDYKDNYRWLENMKDPKVISWFKQQADLTNSVMYTISGRDELIQEWRKLALLQPAVVFSEVEAKGKYFFQKRNPGEKVSKVYFRDNLNGPDQLLFDPQTFIAGKTLSVQSINPSNDGTKLLIAYSEAGAEVSTIRVLDVKTKKFLSDIINNTAGAGDWTFDDTAFFYTWIKSADNEDPSARLNPKSKLHRLETDSSKDVDFFSSESYPSLKIDAKVYPVNFLYKDNPNFVFAAEGSVQNELVSYYAPIDQFNSKNIKWKKLTTADDKIVRGIEIFGDKVYAITYRNAKNYQLVSTSLQNPDWNNAEVVAPNQAMTLESVTRSKDYIILSYSDGLHNFLFKYDPKTNKMSPIKLPYEGTVNVQRLATKSNDFIIGMTSWNKPFTEMLYNAETDQFIKSPFNQPANYPEEYKNLVVEEVNVKGHDGVMIPLSIIYKKGLKKDGSNVGFMESYGAYGISMTPGFATRLYSLAVKGVVIAIPHVRGGSEKGQEWYKAGYKTTKPNTWKDFISCAEYLIAQGFTKADRLAGTGTSAGGILISRSITERPDLFAAAVINVGLGNAMRAEFSSNGPVNIPEFGTVKNEIESKALFEMDGMMHVKDGVKYPAVMGVAGWNDPRVIAWQPGKFIAALQNASTSGKPVLLKVNYDNGHFTEDKEVTYANFADQYAFMMWQCGHPDFQVKKSK</sequence>
<keyword evidence="6" id="KW-0732">Signal</keyword>
<feature type="domain" description="Peptidase S9 prolyl oligopeptidase catalytic" evidence="7">
    <location>
        <begin position="497"/>
        <end position="708"/>
    </location>
</feature>
<dbReference type="PANTHER" id="PTHR42881:SF2">
    <property type="entry name" value="PROLYL ENDOPEPTIDASE"/>
    <property type="match status" value="1"/>
</dbReference>
<evidence type="ECO:0000259" key="8">
    <source>
        <dbReference type="Pfam" id="PF02897"/>
    </source>
</evidence>
<feature type="signal peptide" evidence="6">
    <location>
        <begin position="1"/>
        <end position="19"/>
    </location>
</feature>
<feature type="domain" description="Peptidase S9A N-terminal" evidence="8">
    <location>
        <begin position="27"/>
        <end position="430"/>
    </location>
</feature>
<dbReference type="Pfam" id="PF00326">
    <property type="entry name" value="Peptidase_S9"/>
    <property type="match status" value="1"/>
</dbReference>
<evidence type="ECO:0000256" key="5">
    <source>
        <dbReference type="ARBA" id="ARBA00022825"/>
    </source>
</evidence>
<keyword evidence="10" id="KW-1185">Reference proteome</keyword>
<feature type="chain" id="PRO_5030004907" description="prolyl oligopeptidase" evidence="6">
    <location>
        <begin position="20"/>
        <end position="719"/>
    </location>
</feature>
<evidence type="ECO:0000256" key="1">
    <source>
        <dbReference type="ARBA" id="ARBA00001070"/>
    </source>
</evidence>
<dbReference type="SUPFAM" id="SSF50993">
    <property type="entry name" value="Peptidase/esterase 'gauge' domain"/>
    <property type="match status" value="1"/>
</dbReference>
<dbReference type="PANTHER" id="PTHR42881">
    <property type="entry name" value="PROLYL ENDOPEPTIDASE"/>
    <property type="match status" value="1"/>
</dbReference>
<dbReference type="EC" id="3.4.21.26" evidence="2"/>
<dbReference type="AlphaFoldDB" id="A0A0C1D9A2"/>
<organism evidence="9 10">
    <name type="scientific">Kaistella jeonii</name>
    <dbReference type="NCBI Taxonomy" id="266749"/>
    <lineage>
        <taxon>Bacteria</taxon>
        <taxon>Pseudomonadati</taxon>
        <taxon>Bacteroidota</taxon>
        <taxon>Flavobacteriia</taxon>
        <taxon>Flavobacteriales</taxon>
        <taxon>Weeksellaceae</taxon>
        <taxon>Chryseobacterium group</taxon>
        <taxon>Kaistella</taxon>
    </lineage>
</organism>
<comment type="catalytic activity">
    <reaction evidence="1">
        <text>Hydrolysis of Pro-|-Xaa &gt;&gt; Ala-|-Xaa in oligopeptides.</text>
        <dbReference type="EC" id="3.4.21.26"/>
    </reaction>
</comment>
<keyword evidence="4" id="KW-0378">Hydrolase</keyword>
<evidence type="ECO:0000256" key="6">
    <source>
        <dbReference type="SAM" id="SignalP"/>
    </source>
</evidence>
<dbReference type="PRINTS" id="PR00862">
    <property type="entry name" value="PROLIGOPTASE"/>
</dbReference>
<dbReference type="OrthoDB" id="9801421at2"/>